<dbReference type="InterPro" id="IPR036389">
    <property type="entry name" value="RNase_III_sf"/>
</dbReference>
<dbReference type="CDD" id="cd00593">
    <property type="entry name" value="RIBOc"/>
    <property type="match status" value="1"/>
</dbReference>
<sequence length="221" mass="25133">MKLLENFSIEPNDTHIYDLAFLHESYSNEQIIDECYERLEFLGDAVLDLVVSEFLYKMNPDLNEGELTRMRANFVCKQALHAYSLEWGLDEYIKLSVGAELTRREVDSVVADVFESFIGALYLDQGMVVVKDFLSKTVLPHIENGEIFFHDYKSELNQLCDQEDLVLSYVLVQEEGEPHNKKFTMAAMINGENYGNGIGGSKKEAQQKSAKVALNKLKGTD</sequence>
<dbReference type="Pfam" id="PF00035">
    <property type="entry name" value="dsrm"/>
    <property type="match status" value="1"/>
</dbReference>
<accession>A0A2H4VE47</accession>
<dbReference type="EMBL" id="CP017766">
    <property type="protein sequence ID" value="AUB56368.1"/>
    <property type="molecule type" value="Genomic_DNA"/>
</dbReference>
<evidence type="ECO:0000256" key="2">
    <source>
        <dbReference type="ARBA" id="ARBA00010183"/>
    </source>
</evidence>
<dbReference type="PROSITE" id="PS50142">
    <property type="entry name" value="RNASE_3_2"/>
    <property type="match status" value="1"/>
</dbReference>
<keyword evidence="5" id="KW-0255">Endonuclease</keyword>
<name>A0A2H4VE47_9EURY</name>
<dbReference type="Pfam" id="PF14622">
    <property type="entry name" value="Ribonucleas_3_3"/>
    <property type="match status" value="1"/>
</dbReference>
<keyword evidence="6" id="KW-0378">Hydrolase</keyword>
<keyword evidence="4" id="KW-0540">Nuclease</keyword>
<dbReference type="SMART" id="SM00358">
    <property type="entry name" value="DSRM"/>
    <property type="match status" value="1"/>
</dbReference>
<dbReference type="SMART" id="SM00535">
    <property type="entry name" value="RIBOc"/>
    <property type="match status" value="1"/>
</dbReference>
<dbReference type="GO" id="GO:0006364">
    <property type="term" value="P:rRNA processing"/>
    <property type="evidence" value="ECO:0007669"/>
    <property type="project" value="InterPro"/>
</dbReference>
<evidence type="ECO:0000313" key="10">
    <source>
        <dbReference type="EMBL" id="AUB56368.1"/>
    </source>
</evidence>
<dbReference type="EC" id="3.1.26.3" evidence="3"/>
<keyword evidence="7" id="KW-0694">RNA-binding</keyword>
<dbReference type="GO" id="GO:0010468">
    <property type="term" value="P:regulation of gene expression"/>
    <property type="evidence" value="ECO:0007669"/>
    <property type="project" value="TreeGrafter"/>
</dbReference>
<evidence type="ECO:0000256" key="5">
    <source>
        <dbReference type="ARBA" id="ARBA00022759"/>
    </source>
</evidence>
<dbReference type="PANTHER" id="PTHR11207:SF0">
    <property type="entry name" value="RIBONUCLEASE 3"/>
    <property type="match status" value="1"/>
</dbReference>
<dbReference type="GO" id="GO:0004525">
    <property type="term" value="F:ribonuclease III activity"/>
    <property type="evidence" value="ECO:0007669"/>
    <property type="project" value="UniProtKB-EC"/>
</dbReference>
<dbReference type="InterPro" id="IPR000999">
    <property type="entry name" value="RNase_III_dom"/>
</dbReference>
<protein>
    <recommendedName>
        <fullName evidence="3">ribonuclease III</fullName>
        <ecNumber evidence="3">3.1.26.3</ecNumber>
    </recommendedName>
</protein>
<evidence type="ECO:0000256" key="4">
    <source>
        <dbReference type="ARBA" id="ARBA00022722"/>
    </source>
</evidence>
<organism evidence="10 11">
    <name type="scientific">Methanobacterium subterraneum</name>
    <dbReference type="NCBI Taxonomy" id="59277"/>
    <lineage>
        <taxon>Archaea</taxon>
        <taxon>Methanobacteriati</taxon>
        <taxon>Methanobacteriota</taxon>
        <taxon>Methanomada group</taxon>
        <taxon>Methanobacteria</taxon>
        <taxon>Methanobacteriales</taxon>
        <taxon>Methanobacteriaceae</taxon>
        <taxon>Methanobacterium</taxon>
    </lineage>
</organism>
<comment type="similarity">
    <text evidence="2">Belongs to the ribonuclease III family.</text>
</comment>
<gene>
    <name evidence="10" type="ORF">BK007_10305</name>
</gene>
<dbReference type="Proteomes" id="UP000232806">
    <property type="component" value="Chromosome"/>
</dbReference>
<evidence type="ECO:0000256" key="3">
    <source>
        <dbReference type="ARBA" id="ARBA00012177"/>
    </source>
</evidence>
<reference evidence="10 11" key="1">
    <citation type="submission" date="2016-10" db="EMBL/GenBank/DDBJ databases">
        <title>Comparative genomics between deep and shallow subseafloor isolates.</title>
        <authorList>
            <person name="Ishii S."/>
            <person name="Miller J.R."/>
            <person name="Sutton G."/>
            <person name="Suzuki S."/>
            <person name="Methe B."/>
            <person name="Inagaki F."/>
            <person name="Imachi H."/>
        </authorList>
    </citation>
    <scope>NUCLEOTIDE SEQUENCE [LARGE SCALE GENOMIC DNA]</scope>
    <source>
        <strain evidence="10 11">MO-MB1</strain>
    </source>
</reference>
<dbReference type="InterPro" id="IPR014720">
    <property type="entry name" value="dsRBD_dom"/>
</dbReference>
<evidence type="ECO:0000256" key="7">
    <source>
        <dbReference type="ARBA" id="ARBA00022884"/>
    </source>
</evidence>
<evidence type="ECO:0000256" key="6">
    <source>
        <dbReference type="ARBA" id="ARBA00022801"/>
    </source>
</evidence>
<dbReference type="PANTHER" id="PTHR11207">
    <property type="entry name" value="RIBONUCLEASE III"/>
    <property type="match status" value="1"/>
</dbReference>
<dbReference type="OrthoDB" id="106853at2157"/>
<dbReference type="RefSeq" id="WP_100906346.1">
    <property type="nucleotide sequence ID" value="NZ_CP017766.1"/>
</dbReference>
<feature type="domain" description="DRBM" evidence="8">
    <location>
        <begin position="151"/>
        <end position="219"/>
    </location>
</feature>
<dbReference type="PROSITE" id="PS00517">
    <property type="entry name" value="RNASE_3_1"/>
    <property type="match status" value="1"/>
</dbReference>
<dbReference type="AlphaFoldDB" id="A0A2H4VE47"/>
<evidence type="ECO:0000256" key="1">
    <source>
        <dbReference type="ARBA" id="ARBA00000109"/>
    </source>
</evidence>
<dbReference type="HAMAP" id="MF_00104">
    <property type="entry name" value="RNase_III"/>
    <property type="match status" value="1"/>
</dbReference>
<dbReference type="Gene3D" id="1.10.1520.10">
    <property type="entry name" value="Ribonuclease III domain"/>
    <property type="match status" value="1"/>
</dbReference>
<dbReference type="CDD" id="cd10845">
    <property type="entry name" value="DSRM_RNAse_III_family"/>
    <property type="match status" value="1"/>
</dbReference>
<dbReference type="PROSITE" id="PS50137">
    <property type="entry name" value="DS_RBD"/>
    <property type="match status" value="1"/>
</dbReference>
<feature type="domain" description="RNase III" evidence="9">
    <location>
        <begin position="1"/>
        <end position="126"/>
    </location>
</feature>
<proteinExistence type="inferred from homology"/>
<dbReference type="SUPFAM" id="SSF54768">
    <property type="entry name" value="dsRNA-binding domain-like"/>
    <property type="match status" value="1"/>
</dbReference>
<evidence type="ECO:0000259" key="8">
    <source>
        <dbReference type="PROSITE" id="PS50137"/>
    </source>
</evidence>
<dbReference type="GO" id="GO:0003725">
    <property type="term" value="F:double-stranded RNA binding"/>
    <property type="evidence" value="ECO:0007669"/>
    <property type="project" value="TreeGrafter"/>
</dbReference>
<evidence type="ECO:0000313" key="11">
    <source>
        <dbReference type="Proteomes" id="UP000232806"/>
    </source>
</evidence>
<dbReference type="Gene3D" id="3.30.160.20">
    <property type="match status" value="1"/>
</dbReference>
<comment type="catalytic activity">
    <reaction evidence="1">
        <text>Endonucleolytic cleavage to 5'-phosphomonoester.</text>
        <dbReference type="EC" id="3.1.26.3"/>
    </reaction>
</comment>
<dbReference type="GeneID" id="35121999"/>
<dbReference type="SUPFAM" id="SSF69065">
    <property type="entry name" value="RNase III domain-like"/>
    <property type="match status" value="1"/>
</dbReference>
<dbReference type="NCBIfam" id="TIGR02191">
    <property type="entry name" value="RNaseIII"/>
    <property type="match status" value="1"/>
</dbReference>
<dbReference type="FunFam" id="1.10.1520.10:FF:000001">
    <property type="entry name" value="Ribonuclease 3"/>
    <property type="match status" value="1"/>
</dbReference>
<dbReference type="InterPro" id="IPR011907">
    <property type="entry name" value="RNase_III"/>
</dbReference>
<evidence type="ECO:0000259" key="9">
    <source>
        <dbReference type="PROSITE" id="PS50142"/>
    </source>
</evidence>